<keyword evidence="3" id="KW-1185">Reference proteome</keyword>
<gene>
    <name evidence="2" type="ORF">EVAR_94817_1</name>
</gene>
<sequence length="183" mass="19873">MCRRNPNPDPNPTLILSAMSQTMRALLKSKVGRLTSCGFVPLMGVPKELPIEEFKEDLLAQNLPVQSVCRITNRAREPLDLVLVSANTPAVDNATKRELLIIKACLGDHGTVTRKRNKKTDGPPACVLCKTSGHTAYYLGCPGAPKRKIIIPKNNNNKNSPPPAQTAPRRASAHAVTENVSYA</sequence>
<name>A0A4C1UHA9_EUMVA</name>
<protein>
    <recommendedName>
        <fullName evidence="4">Pre-C2HC domain-containing protein</fullName>
    </recommendedName>
</protein>
<proteinExistence type="predicted"/>
<feature type="region of interest" description="Disordered" evidence="1">
    <location>
        <begin position="153"/>
        <end position="183"/>
    </location>
</feature>
<dbReference type="AlphaFoldDB" id="A0A4C1UHA9"/>
<evidence type="ECO:0000256" key="1">
    <source>
        <dbReference type="SAM" id="MobiDB-lite"/>
    </source>
</evidence>
<reference evidence="2 3" key="1">
    <citation type="journal article" date="2019" name="Commun. Biol.">
        <title>The bagworm genome reveals a unique fibroin gene that provides high tensile strength.</title>
        <authorList>
            <person name="Kono N."/>
            <person name="Nakamura H."/>
            <person name="Ohtoshi R."/>
            <person name="Tomita M."/>
            <person name="Numata K."/>
            <person name="Arakawa K."/>
        </authorList>
    </citation>
    <scope>NUCLEOTIDE SEQUENCE [LARGE SCALE GENOMIC DNA]</scope>
</reference>
<dbReference type="Proteomes" id="UP000299102">
    <property type="component" value="Unassembled WGS sequence"/>
</dbReference>
<evidence type="ECO:0000313" key="2">
    <source>
        <dbReference type="EMBL" id="GBP25798.1"/>
    </source>
</evidence>
<accession>A0A4C1UHA9</accession>
<comment type="caution">
    <text evidence="2">The sequence shown here is derived from an EMBL/GenBank/DDBJ whole genome shotgun (WGS) entry which is preliminary data.</text>
</comment>
<dbReference type="OrthoDB" id="8123886at2759"/>
<organism evidence="2 3">
    <name type="scientific">Eumeta variegata</name>
    <name type="common">Bagworm moth</name>
    <name type="synonym">Eumeta japonica</name>
    <dbReference type="NCBI Taxonomy" id="151549"/>
    <lineage>
        <taxon>Eukaryota</taxon>
        <taxon>Metazoa</taxon>
        <taxon>Ecdysozoa</taxon>
        <taxon>Arthropoda</taxon>
        <taxon>Hexapoda</taxon>
        <taxon>Insecta</taxon>
        <taxon>Pterygota</taxon>
        <taxon>Neoptera</taxon>
        <taxon>Endopterygota</taxon>
        <taxon>Lepidoptera</taxon>
        <taxon>Glossata</taxon>
        <taxon>Ditrysia</taxon>
        <taxon>Tineoidea</taxon>
        <taxon>Psychidae</taxon>
        <taxon>Oiketicinae</taxon>
        <taxon>Eumeta</taxon>
    </lineage>
</organism>
<evidence type="ECO:0000313" key="3">
    <source>
        <dbReference type="Proteomes" id="UP000299102"/>
    </source>
</evidence>
<dbReference type="EMBL" id="BGZK01000172">
    <property type="protein sequence ID" value="GBP25798.1"/>
    <property type="molecule type" value="Genomic_DNA"/>
</dbReference>
<evidence type="ECO:0008006" key="4">
    <source>
        <dbReference type="Google" id="ProtNLM"/>
    </source>
</evidence>